<dbReference type="Gene3D" id="3.40.50.300">
    <property type="entry name" value="P-loop containing nucleotide triphosphate hydrolases"/>
    <property type="match status" value="1"/>
</dbReference>
<feature type="domain" description="Disease resistance protein At4g27190-like leucine-rich repeats" evidence="7">
    <location>
        <begin position="871"/>
        <end position="979"/>
    </location>
</feature>
<dbReference type="InterPro" id="IPR002182">
    <property type="entry name" value="NB-ARC"/>
</dbReference>
<reference evidence="9" key="1">
    <citation type="submission" date="2019-11" db="EMBL/GenBank/DDBJ databases">
        <authorList>
            <person name="Liu Y."/>
            <person name="Hou J."/>
            <person name="Li T.-Q."/>
            <person name="Guan C.-H."/>
            <person name="Wu X."/>
            <person name="Wu H.-Z."/>
            <person name="Ling F."/>
            <person name="Zhang R."/>
            <person name="Shi X.-G."/>
            <person name="Ren J.-P."/>
            <person name="Chen E.-F."/>
            <person name="Sun J.-M."/>
        </authorList>
    </citation>
    <scope>NUCLEOTIDE SEQUENCE</scope>
    <source>
        <strain evidence="9">Adult_tree_wgs_1</strain>
        <tissue evidence="9">Leaves</tissue>
    </source>
</reference>
<dbReference type="InterPro" id="IPR057135">
    <property type="entry name" value="At4g27190-like_LRR"/>
</dbReference>
<keyword evidence="10" id="KW-1185">Reference proteome</keyword>
<dbReference type="Pfam" id="PF00931">
    <property type="entry name" value="NB-ARC"/>
    <property type="match status" value="1"/>
</dbReference>
<sequence length="1020" mass="116091">MADPVAITSAGVALASAVGTLAQAWYQRKAFWDPQKEKDDLSGNVEEIIVDLKEASRKLGCIRMDFDNEVRRNKMKAPSQMYLEWVCSVVEIGIKVEEKIAEYDNQIKEEVFFRSPSYTNFRKAFKMMYMKVKSLGEESNQLQYKMLVDLPPKHVVNEEGLDNNFVACEKQIKVILDLLECSKVKKIGILGTVGIGKTTMLKYLRYYHEKVAKTFEIVIWLDVSTEGSRKNLTREHLLQTIVRSLKLKIGGSSNTDEVTSSNAPEVAKRISMELLGMKFLLLLNDVKECLDLSKIGIPESNNGSKIILTTRLRRVCQPAMVEQIVKMTYLSQDEAWKMFQDVLKGSAVLKDPEIKKIARRVCIECCGLPLLIQKVASTFQFKHNRTAWSEGLNNWRKWPEKDREGIKEIYNLLKFCYDDLDDEQRQKCFLYGALYPEGHEINADYLLECWAAENLLGGDDSITTESLNYGHHVLSYLKEVSLLEKGESDNQVTMHKFIKHLALYIAEDVPDCKYMVVTSKEELPKVEFWKEKNRISFGDNKLKELPASPNCSKLSTLFLQKNPSLEEIPPTFFENMKELRVLDISHTGIKGLPSSLEVLEGLKVLYLSDCTNLAELPSHIVAALKHLEALDIVGSGINNIPPQIENLTKLRRLRVSFLASQNENATQEVNFNYKVISKLSILEELVINVKSPEIWSDDVEENIMKEVAKLKEFKSLKFCFPNKVVNVVEVVGSQNQNLRIRVPDATTLLSFIEGSSWSKVQDIENFEFYIGCKRSEQPQLPNFEEYEKYVKYSGVEGRNSSILEVLAEAAAFELVDNKNIKQLSDKELESMNGIQSCLIEGCDAIETIVGTSGRVVLPSLEHLFIKNLPMLESILRGPLQPGSLTKLTTLELTGCRSLVTVFPPGSIQQLCEIQRLKIEKCDEIVEIIPTSGAGGILLPKLEKMILLDMEKLESICVCETFWPSLEELEIFKCPGLLKLPFNKDNAKILKRIDADPEWWGKLQFQNDENKEWLQKLRNLR</sequence>
<dbReference type="InterPro" id="IPR055414">
    <property type="entry name" value="LRR_R13L4/SHOC2-like"/>
</dbReference>
<dbReference type="SUPFAM" id="SSF52058">
    <property type="entry name" value="L domain-like"/>
    <property type="match status" value="1"/>
</dbReference>
<dbReference type="GO" id="GO:0006952">
    <property type="term" value="P:defense response"/>
    <property type="evidence" value="ECO:0007669"/>
    <property type="project" value="UniProtKB-KW"/>
</dbReference>
<evidence type="ECO:0000313" key="10">
    <source>
        <dbReference type="Proteomes" id="UP000626092"/>
    </source>
</evidence>
<keyword evidence="5" id="KW-0067">ATP-binding</keyword>
<gene>
    <name evidence="9" type="ORF">RHSIM_Rhsim11G0121000</name>
</gene>
<organism evidence="9 10">
    <name type="scientific">Rhododendron simsii</name>
    <name type="common">Sims's rhododendron</name>
    <dbReference type="NCBI Taxonomy" id="118357"/>
    <lineage>
        <taxon>Eukaryota</taxon>
        <taxon>Viridiplantae</taxon>
        <taxon>Streptophyta</taxon>
        <taxon>Embryophyta</taxon>
        <taxon>Tracheophyta</taxon>
        <taxon>Spermatophyta</taxon>
        <taxon>Magnoliopsida</taxon>
        <taxon>eudicotyledons</taxon>
        <taxon>Gunneridae</taxon>
        <taxon>Pentapetalae</taxon>
        <taxon>asterids</taxon>
        <taxon>Ericales</taxon>
        <taxon>Ericaceae</taxon>
        <taxon>Ericoideae</taxon>
        <taxon>Rhodoreae</taxon>
        <taxon>Rhododendron</taxon>
    </lineage>
</organism>
<dbReference type="Pfam" id="PF23247">
    <property type="entry name" value="LRR_RPS2"/>
    <property type="match status" value="1"/>
</dbReference>
<keyword evidence="5" id="KW-0547">Nucleotide-binding</keyword>
<dbReference type="InterPro" id="IPR042197">
    <property type="entry name" value="Apaf_helical"/>
</dbReference>
<dbReference type="PANTHER" id="PTHR33463:SF209">
    <property type="entry name" value="DISEASE RESISTANCE PROTEIN RPS2-LIKE"/>
    <property type="match status" value="1"/>
</dbReference>
<dbReference type="PRINTS" id="PR00364">
    <property type="entry name" value="DISEASERSIST"/>
</dbReference>
<dbReference type="AlphaFoldDB" id="A0A834G6T0"/>
<dbReference type="SUPFAM" id="SSF52540">
    <property type="entry name" value="P-loop containing nucleoside triphosphate hydrolases"/>
    <property type="match status" value="1"/>
</dbReference>
<dbReference type="InterPro" id="IPR032675">
    <property type="entry name" value="LRR_dom_sf"/>
</dbReference>
<dbReference type="Pfam" id="PF23598">
    <property type="entry name" value="LRR_14"/>
    <property type="match status" value="1"/>
</dbReference>
<evidence type="ECO:0000259" key="7">
    <source>
        <dbReference type="Pfam" id="PF23247"/>
    </source>
</evidence>
<protein>
    <submittedName>
        <fullName evidence="9">Uncharacterized protein</fullName>
    </submittedName>
</protein>
<dbReference type="Gene3D" id="1.10.10.10">
    <property type="entry name" value="Winged helix-like DNA-binding domain superfamily/Winged helix DNA-binding domain"/>
    <property type="match status" value="1"/>
</dbReference>
<feature type="domain" description="NB-ARC" evidence="6">
    <location>
        <begin position="173"/>
        <end position="342"/>
    </location>
</feature>
<evidence type="ECO:0000256" key="1">
    <source>
        <dbReference type="ARBA" id="ARBA00008894"/>
    </source>
</evidence>
<dbReference type="OrthoDB" id="1691503at2759"/>
<evidence type="ECO:0000256" key="3">
    <source>
        <dbReference type="ARBA" id="ARBA00022737"/>
    </source>
</evidence>
<dbReference type="EMBL" id="WJXA01000011">
    <property type="protein sequence ID" value="KAF7127426.1"/>
    <property type="molecule type" value="Genomic_DNA"/>
</dbReference>
<dbReference type="Gene3D" id="1.10.8.430">
    <property type="entry name" value="Helical domain of apoptotic protease-activating factors"/>
    <property type="match status" value="1"/>
</dbReference>
<proteinExistence type="inferred from homology"/>
<keyword evidence="2" id="KW-0433">Leucine-rich repeat</keyword>
<evidence type="ECO:0000256" key="2">
    <source>
        <dbReference type="ARBA" id="ARBA00022614"/>
    </source>
</evidence>
<comment type="similarity">
    <text evidence="1">Belongs to the disease resistance NB-LRR family.</text>
</comment>
<dbReference type="InterPro" id="IPR050905">
    <property type="entry name" value="Plant_NBS-LRR"/>
</dbReference>
<name>A0A834G6T0_RHOSS</name>
<feature type="domain" description="Disease resistance R13L4/SHOC-2-like LRR" evidence="8">
    <location>
        <begin position="542"/>
        <end position="756"/>
    </location>
</feature>
<dbReference type="InterPro" id="IPR027417">
    <property type="entry name" value="P-loop_NTPase"/>
</dbReference>
<evidence type="ECO:0000313" key="9">
    <source>
        <dbReference type="EMBL" id="KAF7127426.1"/>
    </source>
</evidence>
<dbReference type="InterPro" id="IPR036388">
    <property type="entry name" value="WH-like_DNA-bd_sf"/>
</dbReference>
<evidence type="ECO:0000259" key="8">
    <source>
        <dbReference type="Pfam" id="PF23598"/>
    </source>
</evidence>
<evidence type="ECO:0000256" key="4">
    <source>
        <dbReference type="ARBA" id="ARBA00022821"/>
    </source>
</evidence>
<keyword evidence="4" id="KW-0611">Plant defense</keyword>
<keyword evidence="3" id="KW-0677">Repeat</keyword>
<dbReference type="Proteomes" id="UP000626092">
    <property type="component" value="Unassembled WGS sequence"/>
</dbReference>
<dbReference type="GO" id="GO:0005524">
    <property type="term" value="F:ATP binding"/>
    <property type="evidence" value="ECO:0007669"/>
    <property type="project" value="UniProtKB-KW"/>
</dbReference>
<evidence type="ECO:0000256" key="5">
    <source>
        <dbReference type="ARBA" id="ARBA00022840"/>
    </source>
</evidence>
<dbReference type="PANTHER" id="PTHR33463">
    <property type="entry name" value="NB-ARC DOMAIN-CONTAINING PROTEIN-RELATED"/>
    <property type="match status" value="1"/>
</dbReference>
<dbReference type="Gene3D" id="3.80.10.10">
    <property type="entry name" value="Ribonuclease Inhibitor"/>
    <property type="match status" value="2"/>
</dbReference>
<evidence type="ECO:0000259" key="6">
    <source>
        <dbReference type="Pfam" id="PF00931"/>
    </source>
</evidence>
<comment type="caution">
    <text evidence="9">The sequence shown here is derived from an EMBL/GenBank/DDBJ whole genome shotgun (WGS) entry which is preliminary data.</text>
</comment>
<accession>A0A834G6T0</accession>
<dbReference type="GO" id="GO:0043531">
    <property type="term" value="F:ADP binding"/>
    <property type="evidence" value="ECO:0007669"/>
    <property type="project" value="InterPro"/>
</dbReference>